<accession>A0ABW5KUP5</accession>
<sequence>MKHLAFFFIIALVFTACKNDKTQTTDLQATDKIILDSGNQAGKTPDGLTLFNGDFIYYADAAVLQTKQDIYGVIANNKMTELNTMAEAFKKEATDYVTVSVRGHLKPKPENEEGWPFRIEIKEILSVSAPNPETNNVVKLESK</sequence>
<dbReference type="RefSeq" id="WP_376892420.1">
    <property type="nucleotide sequence ID" value="NZ_JBHULS010000002.1"/>
</dbReference>
<dbReference type="InterPro" id="IPR033450">
    <property type="entry name" value="NlpE_C"/>
</dbReference>
<evidence type="ECO:0000259" key="1">
    <source>
        <dbReference type="Pfam" id="PF17185"/>
    </source>
</evidence>
<evidence type="ECO:0000313" key="3">
    <source>
        <dbReference type="Proteomes" id="UP001597472"/>
    </source>
</evidence>
<dbReference type="EMBL" id="JBHULS010000002">
    <property type="protein sequence ID" value="MFD2551277.1"/>
    <property type="molecule type" value="Genomic_DNA"/>
</dbReference>
<keyword evidence="3" id="KW-1185">Reference proteome</keyword>
<comment type="caution">
    <text evidence="2">The sequence shown here is derived from an EMBL/GenBank/DDBJ whole genome shotgun (WGS) entry which is preliminary data.</text>
</comment>
<evidence type="ECO:0000313" key="2">
    <source>
        <dbReference type="EMBL" id="MFD2551277.1"/>
    </source>
</evidence>
<reference evidence="3" key="1">
    <citation type="journal article" date="2019" name="Int. J. Syst. Evol. Microbiol.">
        <title>The Global Catalogue of Microorganisms (GCM) 10K type strain sequencing project: providing services to taxonomists for standard genome sequencing and annotation.</title>
        <authorList>
            <consortium name="The Broad Institute Genomics Platform"/>
            <consortium name="The Broad Institute Genome Sequencing Center for Infectious Disease"/>
            <person name="Wu L."/>
            <person name="Ma J."/>
        </authorList>
    </citation>
    <scope>NUCLEOTIDE SEQUENCE [LARGE SCALE GENOMIC DNA]</scope>
    <source>
        <strain evidence="3">KCTC 42587</strain>
    </source>
</reference>
<dbReference type="Pfam" id="PF17185">
    <property type="entry name" value="NlpE_C"/>
    <property type="match status" value="1"/>
</dbReference>
<dbReference type="Proteomes" id="UP001597472">
    <property type="component" value="Unassembled WGS sequence"/>
</dbReference>
<organism evidence="2 3">
    <name type="scientific">Bizionia sediminis</name>
    <dbReference type="NCBI Taxonomy" id="1737064"/>
    <lineage>
        <taxon>Bacteria</taxon>
        <taxon>Pseudomonadati</taxon>
        <taxon>Bacteroidota</taxon>
        <taxon>Flavobacteriia</taxon>
        <taxon>Flavobacteriales</taxon>
        <taxon>Flavobacteriaceae</taxon>
        <taxon>Bizionia</taxon>
    </lineage>
</organism>
<proteinExistence type="predicted"/>
<gene>
    <name evidence="2" type="ORF">ACFSQP_05555</name>
</gene>
<protein>
    <recommendedName>
        <fullName evidence="1">NlpE C-terminal OB domain-containing protein</fullName>
    </recommendedName>
</protein>
<dbReference type="PROSITE" id="PS51257">
    <property type="entry name" value="PROKAR_LIPOPROTEIN"/>
    <property type="match status" value="1"/>
</dbReference>
<feature type="domain" description="NlpE C-terminal OB" evidence="1">
    <location>
        <begin position="51"/>
        <end position="114"/>
    </location>
</feature>
<name>A0ABW5KUP5_9FLAO</name>